<protein>
    <recommendedName>
        <fullName evidence="4">Secreted protein</fullName>
    </recommendedName>
</protein>
<name>A0AB33HVZ5_ECOLX</name>
<feature type="compositionally biased region" description="Low complexity" evidence="1">
    <location>
        <begin position="99"/>
        <end position="108"/>
    </location>
</feature>
<evidence type="ECO:0000313" key="2">
    <source>
        <dbReference type="EMBL" id="BBF53141.1"/>
    </source>
</evidence>
<evidence type="ECO:0000313" key="3">
    <source>
        <dbReference type="Proteomes" id="UP000281900"/>
    </source>
</evidence>
<dbReference type="AlphaFoldDB" id="A0AB33HVZ5"/>
<accession>A0AB33HVZ5</accession>
<dbReference type="Proteomes" id="UP000281900">
    <property type="component" value="Chromosome"/>
</dbReference>
<dbReference type="EMBL" id="AP018802">
    <property type="protein sequence ID" value="BBF53141.1"/>
    <property type="molecule type" value="Genomic_DNA"/>
</dbReference>
<sequence>MFACTFFFLHGAGCLPVNSVSAPESAIIPYTWLLIAPPHRGIHHAEVFLINSKQKNQALCRLFLFITGHSNTTMPQTSTPSASTDMILLVKSTITTRNSRSAATARRSFTVTGDSPDEDPEHRQSLPAPCALPAQFRRLPPQWPPPHPAHLPLHAYRVSHPQSRVTRHDDQF</sequence>
<evidence type="ECO:0000256" key="1">
    <source>
        <dbReference type="SAM" id="MobiDB-lite"/>
    </source>
</evidence>
<organism evidence="2 3">
    <name type="scientific">Escherichia coli</name>
    <dbReference type="NCBI Taxonomy" id="562"/>
    <lineage>
        <taxon>Bacteria</taxon>
        <taxon>Pseudomonadati</taxon>
        <taxon>Pseudomonadota</taxon>
        <taxon>Gammaproteobacteria</taxon>
        <taxon>Enterobacterales</taxon>
        <taxon>Enterobacteriaceae</taxon>
        <taxon>Escherichia</taxon>
    </lineage>
</organism>
<feature type="region of interest" description="Disordered" evidence="1">
    <location>
        <begin position="99"/>
        <end position="129"/>
    </location>
</feature>
<evidence type="ECO:0008006" key="4">
    <source>
        <dbReference type="Google" id="ProtNLM"/>
    </source>
</evidence>
<reference evidence="2 3" key="1">
    <citation type="submission" date="2018-07" db="EMBL/GenBank/DDBJ databases">
        <title>Genomic analysis of colistin resistant EHEC isolated from cattle in Japan.</title>
        <authorList>
            <person name="Kusumoto M."/>
            <person name="Misumi W."/>
            <person name="Ogura Y."/>
            <person name="Hayashi T."/>
            <person name="Akiba M."/>
        </authorList>
    </citation>
    <scope>NUCLEOTIDE SEQUENCE [LARGE SCALE GENOMIC DNA]</scope>
    <source>
        <strain evidence="2 3">E2863</strain>
    </source>
</reference>
<gene>
    <name evidence="2" type="ORF">E2863_01642</name>
</gene>
<proteinExistence type="predicted"/>